<sequence>MHLPPSLTSSLFTHLYTAICATLRIREENRAEVDAIHARGERLIFCLWHDELFSLIPVARHLRVVSIVSPSSDGDMLARILASKNVGAVRGSSTRGGVRALLSLARMMKQELVHACITVDGPAGPRHKTKEGPFFLANRTNARIMPVRIYQKHVLRCPTWDKFQIPLPFSGVTIRFGHAWDEGTKEIPDIEESTMERARTRLEKELHELAVGLIPGVSA</sequence>
<dbReference type="InterPro" id="IPR007172">
    <property type="entry name" value="DUF374"/>
</dbReference>
<evidence type="ECO:0000313" key="2">
    <source>
        <dbReference type="EMBL" id="HJD96045.1"/>
    </source>
</evidence>
<keyword evidence="2" id="KW-0808">Transferase</keyword>
<dbReference type="RefSeq" id="WP_304120102.1">
    <property type="nucleotide sequence ID" value="NZ_DYZA01000003.1"/>
</dbReference>
<accession>A0A921AT83</accession>
<evidence type="ECO:0000313" key="3">
    <source>
        <dbReference type="Proteomes" id="UP000698963"/>
    </source>
</evidence>
<reference evidence="2" key="1">
    <citation type="journal article" date="2021" name="PeerJ">
        <title>Extensive microbial diversity within the chicken gut microbiome revealed by metagenomics and culture.</title>
        <authorList>
            <person name="Gilroy R."/>
            <person name="Ravi A."/>
            <person name="Getino M."/>
            <person name="Pursley I."/>
            <person name="Horton D.L."/>
            <person name="Alikhan N.F."/>
            <person name="Baker D."/>
            <person name="Gharbi K."/>
            <person name="Hall N."/>
            <person name="Watson M."/>
            <person name="Adriaenssens E.M."/>
            <person name="Foster-Nyarko E."/>
            <person name="Jarju S."/>
            <person name="Secka A."/>
            <person name="Antonio M."/>
            <person name="Oren A."/>
            <person name="Chaudhuri R.R."/>
            <person name="La Ragione R."/>
            <person name="Hildebrand F."/>
            <person name="Pallen M.J."/>
        </authorList>
    </citation>
    <scope>NUCLEOTIDE SEQUENCE</scope>
    <source>
        <strain evidence="2">ChiGjej2B2-19336</strain>
    </source>
</reference>
<feature type="domain" description="DUF374" evidence="1">
    <location>
        <begin position="60"/>
        <end position="126"/>
    </location>
</feature>
<proteinExistence type="predicted"/>
<evidence type="ECO:0000259" key="1">
    <source>
        <dbReference type="Pfam" id="PF04028"/>
    </source>
</evidence>
<dbReference type="EMBL" id="DYZA01000003">
    <property type="protein sequence ID" value="HJD96045.1"/>
    <property type="molecule type" value="Genomic_DNA"/>
</dbReference>
<dbReference type="Pfam" id="PF04028">
    <property type="entry name" value="DUF374"/>
    <property type="match status" value="1"/>
</dbReference>
<gene>
    <name evidence="2" type="ORF">K8W16_00120</name>
</gene>
<keyword evidence="2" id="KW-0012">Acyltransferase</keyword>
<dbReference type="Proteomes" id="UP000698963">
    <property type="component" value="Unassembled WGS sequence"/>
</dbReference>
<comment type="caution">
    <text evidence="2">The sequence shown here is derived from an EMBL/GenBank/DDBJ whole genome shotgun (WGS) entry which is preliminary data.</text>
</comment>
<dbReference type="AlphaFoldDB" id="A0A921AT83"/>
<dbReference type="GO" id="GO:0016746">
    <property type="term" value="F:acyltransferase activity"/>
    <property type="evidence" value="ECO:0007669"/>
    <property type="project" value="UniProtKB-KW"/>
</dbReference>
<reference evidence="2" key="2">
    <citation type="submission" date="2021-09" db="EMBL/GenBank/DDBJ databases">
        <authorList>
            <person name="Gilroy R."/>
        </authorList>
    </citation>
    <scope>NUCLEOTIDE SEQUENCE</scope>
    <source>
        <strain evidence="2">ChiGjej2B2-19336</strain>
    </source>
</reference>
<name>A0A921AT83_9BACT</name>
<dbReference type="CDD" id="cd07983">
    <property type="entry name" value="LPLAT_DUF374-like"/>
    <property type="match status" value="1"/>
</dbReference>
<protein>
    <submittedName>
        <fullName evidence="2">Lysophospholipid acyltransferase family protein</fullName>
    </submittedName>
</protein>
<organism evidence="2 3">
    <name type="scientific">Mailhella massiliensis</name>
    <dbReference type="NCBI Taxonomy" id="1903261"/>
    <lineage>
        <taxon>Bacteria</taxon>
        <taxon>Pseudomonadati</taxon>
        <taxon>Thermodesulfobacteriota</taxon>
        <taxon>Desulfovibrionia</taxon>
        <taxon>Desulfovibrionales</taxon>
        <taxon>Desulfovibrionaceae</taxon>
        <taxon>Mailhella</taxon>
    </lineage>
</organism>